<name>A0A6G1J6K6_9PLEO</name>
<accession>A0A6G1J6K6</accession>
<reference evidence="1" key="1">
    <citation type="journal article" date="2020" name="Stud. Mycol.">
        <title>101 Dothideomycetes genomes: a test case for predicting lifestyles and emergence of pathogens.</title>
        <authorList>
            <person name="Haridas S."/>
            <person name="Albert R."/>
            <person name="Binder M."/>
            <person name="Bloem J."/>
            <person name="Labutti K."/>
            <person name="Salamov A."/>
            <person name="Andreopoulos B."/>
            <person name="Baker S."/>
            <person name="Barry K."/>
            <person name="Bills G."/>
            <person name="Bluhm B."/>
            <person name="Cannon C."/>
            <person name="Castanera R."/>
            <person name="Culley D."/>
            <person name="Daum C."/>
            <person name="Ezra D."/>
            <person name="Gonzalez J."/>
            <person name="Henrissat B."/>
            <person name="Kuo A."/>
            <person name="Liang C."/>
            <person name="Lipzen A."/>
            <person name="Lutzoni F."/>
            <person name="Magnuson J."/>
            <person name="Mondo S."/>
            <person name="Nolan M."/>
            <person name="Ohm R."/>
            <person name="Pangilinan J."/>
            <person name="Park H.-J."/>
            <person name="Ramirez L."/>
            <person name="Alfaro M."/>
            <person name="Sun H."/>
            <person name="Tritt A."/>
            <person name="Yoshinaga Y."/>
            <person name="Zwiers L.-H."/>
            <person name="Turgeon B."/>
            <person name="Goodwin S."/>
            <person name="Spatafora J."/>
            <person name="Crous P."/>
            <person name="Grigoriev I."/>
        </authorList>
    </citation>
    <scope>NUCLEOTIDE SEQUENCE</scope>
    <source>
        <strain evidence="1">CBS 122367</strain>
    </source>
</reference>
<dbReference type="EMBL" id="MU005577">
    <property type="protein sequence ID" value="KAF2686167.1"/>
    <property type="molecule type" value="Genomic_DNA"/>
</dbReference>
<organism evidence="1 2">
    <name type="scientific">Lentithecium fluviatile CBS 122367</name>
    <dbReference type="NCBI Taxonomy" id="1168545"/>
    <lineage>
        <taxon>Eukaryota</taxon>
        <taxon>Fungi</taxon>
        <taxon>Dikarya</taxon>
        <taxon>Ascomycota</taxon>
        <taxon>Pezizomycotina</taxon>
        <taxon>Dothideomycetes</taxon>
        <taxon>Pleosporomycetidae</taxon>
        <taxon>Pleosporales</taxon>
        <taxon>Massarineae</taxon>
        <taxon>Lentitheciaceae</taxon>
        <taxon>Lentithecium</taxon>
    </lineage>
</organism>
<gene>
    <name evidence="1" type="ORF">K458DRAFT_208937</name>
</gene>
<evidence type="ECO:0000313" key="1">
    <source>
        <dbReference type="EMBL" id="KAF2686167.1"/>
    </source>
</evidence>
<dbReference type="Proteomes" id="UP000799291">
    <property type="component" value="Unassembled WGS sequence"/>
</dbReference>
<feature type="non-terminal residue" evidence="1">
    <location>
        <position position="1"/>
    </location>
</feature>
<keyword evidence="2" id="KW-1185">Reference proteome</keyword>
<dbReference type="AlphaFoldDB" id="A0A6G1J6K6"/>
<evidence type="ECO:0000313" key="2">
    <source>
        <dbReference type="Proteomes" id="UP000799291"/>
    </source>
</evidence>
<protein>
    <submittedName>
        <fullName evidence="1">Uncharacterized protein</fullName>
    </submittedName>
</protein>
<proteinExistence type="predicted"/>
<sequence length="74" mass="7888">GSGLFLFNSNKVLANILKLPPPPVKLTILISNATMQPGYDALPTPATLKSGADLVRLLNIIEHVPKEPNDEASI</sequence>